<feature type="transmembrane region" description="Helical" evidence="2">
    <location>
        <begin position="260"/>
        <end position="282"/>
    </location>
</feature>
<keyword evidence="2" id="KW-1133">Transmembrane helix</keyword>
<dbReference type="AlphaFoldDB" id="A0A9P4TST2"/>
<sequence>MSEQNFYSPMEKTTNMDKLHNKPSNTPRWKTITAHTTVPLLAFAVLAVPITLVMFFGEISKYSGPHSQCGASSFSKESLLAPDVTFGNFTITEVRLIDLSWNLAAGRGLQASMAFFTYKSACAGLLRLAEGVPVSYRAFEAITISRVSFTAIAALARAVWSTRYWRAKFTFAFVLLSTIFIMILPTLFDIMTGYVQNSSELCELFADNSIVSTLRTNDSSTLEADRATSTCYVMRPVMNNAPVGRLLCVPDTGYRWGCSAIWLIINTCLMSFWAFGSYGIWVDAHRFSVLHRNGRKLGTWRAITDLAKAIEEDVGSSLSGYSNEELEKEVDAAPPVMYTVRREADEQSDTVVLGPK</sequence>
<comment type="caution">
    <text evidence="3">The sequence shown here is derived from an EMBL/GenBank/DDBJ whole genome shotgun (WGS) entry which is preliminary data.</text>
</comment>
<gene>
    <name evidence="3" type="ORF">EJ08DRAFT_654357</name>
</gene>
<keyword evidence="4" id="KW-1185">Reference proteome</keyword>
<evidence type="ECO:0000313" key="3">
    <source>
        <dbReference type="EMBL" id="KAF2418267.1"/>
    </source>
</evidence>
<evidence type="ECO:0000256" key="1">
    <source>
        <dbReference type="SAM" id="MobiDB-lite"/>
    </source>
</evidence>
<feature type="transmembrane region" description="Helical" evidence="2">
    <location>
        <begin position="169"/>
        <end position="188"/>
    </location>
</feature>
<feature type="compositionally biased region" description="Polar residues" evidence="1">
    <location>
        <begin position="1"/>
        <end position="13"/>
    </location>
</feature>
<keyword evidence="2" id="KW-0812">Transmembrane</keyword>
<evidence type="ECO:0000313" key="4">
    <source>
        <dbReference type="Proteomes" id="UP000800235"/>
    </source>
</evidence>
<evidence type="ECO:0000256" key="2">
    <source>
        <dbReference type="SAM" id="Phobius"/>
    </source>
</evidence>
<accession>A0A9P4TST2</accession>
<keyword evidence="2" id="KW-0472">Membrane</keyword>
<reference evidence="3" key="1">
    <citation type="journal article" date="2020" name="Stud. Mycol.">
        <title>101 Dothideomycetes genomes: a test case for predicting lifestyles and emergence of pathogens.</title>
        <authorList>
            <person name="Haridas S."/>
            <person name="Albert R."/>
            <person name="Binder M."/>
            <person name="Bloem J."/>
            <person name="Labutti K."/>
            <person name="Salamov A."/>
            <person name="Andreopoulos B."/>
            <person name="Baker S."/>
            <person name="Barry K."/>
            <person name="Bills G."/>
            <person name="Bluhm B."/>
            <person name="Cannon C."/>
            <person name="Castanera R."/>
            <person name="Culley D."/>
            <person name="Daum C."/>
            <person name="Ezra D."/>
            <person name="Gonzalez J."/>
            <person name="Henrissat B."/>
            <person name="Kuo A."/>
            <person name="Liang C."/>
            <person name="Lipzen A."/>
            <person name="Lutzoni F."/>
            <person name="Magnuson J."/>
            <person name="Mondo S."/>
            <person name="Nolan M."/>
            <person name="Ohm R."/>
            <person name="Pangilinan J."/>
            <person name="Park H.-J."/>
            <person name="Ramirez L."/>
            <person name="Alfaro M."/>
            <person name="Sun H."/>
            <person name="Tritt A."/>
            <person name="Yoshinaga Y."/>
            <person name="Zwiers L.-H."/>
            <person name="Turgeon B."/>
            <person name="Goodwin S."/>
            <person name="Spatafora J."/>
            <person name="Crous P."/>
            <person name="Grigoriev I."/>
        </authorList>
    </citation>
    <scope>NUCLEOTIDE SEQUENCE</scope>
    <source>
        <strain evidence="3">CBS 130266</strain>
    </source>
</reference>
<feature type="region of interest" description="Disordered" evidence="1">
    <location>
        <begin position="1"/>
        <end position="25"/>
    </location>
</feature>
<dbReference type="Proteomes" id="UP000800235">
    <property type="component" value="Unassembled WGS sequence"/>
</dbReference>
<protein>
    <submittedName>
        <fullName evidence="3">Uncharacterized protein</fullName>
    </submittedName>
</protein>
<organism evidence="3 4">
    <name type="scientific">Tothia fuscella</name>
    <dbReference type="NCBI Taxonomy" id="1048955"/>
    <lineage>
        <taxon>Eukaryota</taxon>
        <taxon>Fungi</taxon>
        <taxon>Dikarya</taxon>
        <taxon>Ascomycota</taxon>
        <taxon>Pezizomycotina</taxon>
        <taxon>Dothideomycetes</taxon>
        <taxon>Pleosporomycetidae</taxon>
        <taxon>Venturiales</taxon>
        <taxon>Cylindrosympodiaceae</taxon>
        <taxon>Tothia</taxon>
    </lineage>
</organism>
<name>A0A9P4TST2_9PEZI</name>
<dbReference type="OrthoDB" id="3903561at2759"/>
<feature type="transmembrane region" description="Helical" evidence="2">
    <location>
        <begin position="38"/>
        <end position="57"/>
    </location>
</feature>
<proteinExistence type="predicted"/>
<dbReference type="EMBL" id="MU007130">
    <property type="protein sequence ID" value="KAF2418267.1"/>
    <property type="molecule type" value="Genomic_DNA"/>
</dbReference>